<protein>
    <recommendedName>
        <fullName evidence="5">SEA domain-containing protein</fullName>
    </recommendedName>
</protein>
<feature type="disulfide bond" evidence="2">
    <location>
        <begin position="495"/>
        <end position="510"/>
    </location>
</feature>
<feature type="region of interest" description="Disordered" evidence="3">
    <location>
        <begin position="332"/>
        <end position="366"/>
    </location>
</feature>
<dbReference type="Pfam" id="PF00057">
    <property type="entry name" value="Ldl_recept_a"/>
    <property type="match status" value="2"/>
</dbReference>
<evidence type="ECO:0000259" key="5">
    <source>
        <dbReference type="PROSITE" id="PS50024"/>
    </source>
</evidence>
<reference evidence="7" key="1">
    <citation type="submission" date="2011-08" db="EMBL/GenBank/DDBJ databases">
        <authorList>
            <person name="Rombauts S."/>
        </authorList>
    </citation>
    <scope>NUCLEOTIDE SEQUENCE</scope>
    <source>
        <strain evidence="7">London</strain>
    </source>
</reference>
<feature type="domain" description="SEA" evidence="5">
    <location>
        <begin position="203"/>
        <end position="326"/>
    </location>
</feature>
<evidence type="ECO:0000313" key="7">
    <source>
        <dbReference type="Proteomes" id="UP000015104"/>
    </source>
</evidence>
<dbReference type="EMBL" id="CAEY01000434">
    <property type="status" value="NOT_ANNOTATED_CDS"/>
    <property type="molecule type" value="Genomic_DNA"/>
</dbReference>
<dbReference type="AlphaFoldDB" id="T1JPX7"/>
<feature type="transmembrane region" description="Helical" evidence="4">
    <location>
        <begin position="94"/>
        <end position="115"/>
    </location>
</feature>
<dbReference type="PROSITE" id="PS50024">
    <property type="entry name" value="SEA"/>
    <property type="match status" value="1"/>
</dbReference>
<dbReference type="HOGENOM" id="CLU_527149_0_0_1"/>
<proteinExistence type="predicted"/>
<dbReference type="STRING" id="32264.T1JPX7"/>
<dbReference type="PROSITE" id="PS50068">
    <property type="entry name" value="LDLRA_2"/>
    <property type="match status" value="2"/>
</dbReference>
<dbReference type="SMART" id="SM00192">
    <property type="entry name" value="LDLa"/>
    <property type="match status" value="2"/>
</dbReference>
<keyword evidence="4" id="KW-0812">Transmembrane</keyword>
<keyword evidence="4" id="KW-1133">Transmembrane helix</keyword>
<accession>T1JPX7</accession>
<dbReference type="CDD" id="cd00112">
    <property type="entry name" value="LDLa"/>
    <property type="match status" value="2"/>
</dbReference>
<feature type="compositionally biased region" description="Acidic residues" evidence="3">
    <location>
        <begin position="347"/>
        <end position="364"/>
    </location>
</feature>
<dbReference type="EnsemblMetazoa" id="tetur01g01180.1">
    <property type="protein sequence ID" value="tetur01g01180.1"/>
    <property type="gene ID" value="tetur01g01180"/>
</dbReference>
<feature type="disulfide bond" evidence="2">
    <location>
        <begin position="439"/>
        <end position="451"/>
    </location>
</feature>
<dbReference type="Pfam" id="PF01390">
    <property type="entry name" value="SEA"/>
    <property type="match status" value="1"/>
</dbReference>
<dbReference type="eggNOG" id="KOG1215">
    <property type="taxonomic scope" value="Eukaryota"/>
</dbReference>
<dbReference type="PRINTS" id="PR00261">
    <property type="entry name" value="LDLRECEPTOR"/>
</dbReference>
<comment type="caution">
    <text evidence="2">Lacks conserved residue(s) required for the propagation of feature annotation.</text>
</comment>
<evidence type="ECO:0000313" key="6">
    <source>
        <dbReference type="EnsemblMetazoa" id="tetur01g01180.1"/>
    </source>
</evidence>
<dbReference type="InterPro" id="IPR002172">
    <property type="entry name" value="LDrepeatLR_classA_rpt"/>
</dbReference>
<dbReference type="PROSITE" id="PS01209">
    <property type="entry name" value="LDLRA_1"/>
    <property type="match status" value="1"/>
</dbReference>
<dbReference type="Proteomes" id="UP000015104">
    <property type="component" value="Unassembled WGS sequence"/>
</dbReference>
<organism evidence="6 7">
    <name type="scientific">Tetranychus urticae</name>
    <name type="common">Two-spotted spider mite</name>
    <dbReference type="NCBI Taxonomy" id="32264"/>
    <lineage>
        <taxon>Eukaryota</taxon>
        <taxon>Metazoa</taxon>
        <taxon>Ecdysozoa</taxon>
        <taxon>Arthropoda</taxon>
        <taxon>Chelicerata</taxon>
        <taxon>Arachnida</taxon>
        <taxon>Acari</taxon>
        <taxon>Acariformes</taxon>
        <taxon>Trombidiformes</taxon>
        <taxon>Prostigmata</taxon>
        <taxon>Eleutherengona</taxon>
        <taxon>Raphignathae</taxon>
        <taxon>Tetranychoidea</taxon>
        <taxon>Tetranychidae</taxon>
        <taxon>Tetranychus</taxon>
    </lineage>
</organism>
<dbReference type="InterPro" id="IPR000082">
    <property type="entry name" value="SEA_dom"/>
</dbReference>
<evidence type="ECO:0000256" key="2">
    <source>
        <dbReference type="PROSITE-ProRule" id="PRU00124"/>
    </source>
</evidence>
<name>T1JPX7_TETUR</name>
<evidence type="ECO:0000256" key="3">
    <source>
        <dbReference type="SAM" id="MobiDB-lite"/>
    </source>
</evidence>
<keyword evidence="1 2" id="KW-1015">Disulfide bond</keyword>
<dbReference type="SUPFAM" id="SSF57424">
    <property type="entry name" value="LDL receptor-like module"/>
    <property type="match status" value="2"/>
</dbReference>
<evidence type="ECO:0000256" key="4">
    <source>
        <dbReference type="SAM" id="Phobius"/>
    </source>
</evidence>
<dbReference type="InterPro" id="IPR036055">
    <property type="entry name" value="LDL_receptor-like_sf"/>
</dbReference>
<reference evidence="6" key="2">
    <citation type="submission" date="2015-06" db="UniProtKB">
        <authorList>
            <consortium name="EnsemblMetazoa"/>
        </authorList>
    </citation>
    <scope>IDENTIFICATION</scope>
</reference>
<feature type="disulfide bond" evidence="2">
    <location>
        <begin position="458"/>
        <end position="473"/>
    </location>
</feature>
<keyword evidence="4" id="KW-0472">Membrane</keyword>
<dbReference type="Gene3D" id="4.10.400.10">
    <property type="entry name" value="Low-density Lipoprotein Receptor"/>
    <property type="match status" value="2"/>
</dbReference>
<feature type="compositionally biased region" description="Low complexity" evidence="3">
    <location>
        <begin position="332"/>
        <end position="346"/>
    </location>
</feature>
<feature type="disulfide bond" evidence="2">
    <location>
        <begin position="446"/>
        <end position="464"/>
    </location>
</feature>
<keyword evidence="7" id="KW-1185">Reference proteome</keyword>
<evidence type="ECO:0000256" key="1">
    <source>
        <dbReference type="ARBA" id="ARBA00023157"/>
    </source>
</evidence>
<dbReference type="InterPro" id="IPR023415">
    <property type="entry name" value="LDLR_class-A_CS"/>
</dbReference>
<sequence>MFIARDIHSGTLQHDHNHHHQQQRTCKPPIWTVAYSSAPLDHHSGSLYYDHATLNRQRNHNNVNLMMFNPGDIKSDQIHHVDVESSGFNAKRRLIFLCLFPVLFIAVFLAVYHVIHLQKDVFLVNSNAVKLGPMDLSNNNMLNSQENSNIVNTNNRNNRDSAKHFPLHNSTRISDLPNTSEYVIDGFKSQLASNGNHHNRLKERKIIEAQFRVSNKMYSRQLKNRTSDAFQKLSWLISEKIKLAINLSRSLVPLQLDKVELISVRKGDNLLYNLNGIIVDLILHFNRDVNCSLNEIVLNLMSAKKNGVFTGLDIDERTILFKFKSSTRTESTKISKTGSTTSSDNSDGSEVDGDQSADESDPEEPEHYQYKWDKWSDWGPTCKGESVSCDEERVHSRTRYCYDKLNQWRVDDINCIKVTRSQHQSLQIEDCVCEKTYKCLESEWQCLNTQCIPLSKRCDGHMNCFDSSDEKNCDCGENEIHCGQNTSCIAIEKKCNNITDCWDNSDEIDCPGYTDYD</sequence>